<dbReference type="PANTHER" id="PTHR47545:SF1">
    <property type="entry name" value="MULTIFUNCTIONAL CCA PROTEIN"/>
    <property type="match status" value="1"/>
</dbReference>
<dbReference type="EMBL" id="JEME01000345">
    <property type="protein sequence ID" value="KYG10404.1"/>
    <property type="molecule type" value="Genomic_DNA"/>
</dbReference>
<evidence type="ECO:0000313" key="3">
    <source>
        <dbReference type="EMBL" id="KYG10404.1"/>
    </source>
</evidence>
<protein>
    <submittedName>
        <fullName evidence="3">Poly(A) polymerase</fullName>
    </submittedName>
</protein>
<evidence type="ECO:0000313" key="4">
    <source>
        <dbReference type="Proteomes" id="UP000075502"/>
    </source>
</evidence>
<proteinExistence type="predicted"/>
<dbReference type="InterPro" id="IPR050124">
    <property type="entry name" value="tRNA_CCA-adding_enzyme"/>
</dbReference>
<dbReference type="Gene3D" id="3.40.50.300">
    <property type="entry name" value="P-loop containing nucleotide triphosphate hydrolases"/>
    <property type="match status" value="1"/>
</dbReference>
<evidence type="ECO:0000259" key="2">
    <source>
        <dbReference type="SMART" id="SM00471"/>
    </source>
</evidence>
<name>A0A150U0K2_SORCE</name>
<feature type="domain" description="HD/PDEase" evidence="2">
    <location>
        <begin position="43"/>
        <end position="183"/>
    </location>
</feature>
<dbReference type="PANTHER" id="PTHR47545">
    <property type="entry name" value="MULTIFUNCTIONAL CCA PROTEIN"/>
    <property type="match status" value="1"/>
</dbReference>
<dbReference type="Proteomes" id="UP000075502">
    <property type="component" value="Unassembled WGS sequence"/>
</dbReference>
<dbReference type="InterPro" id="IPR006674">
    <property type="entry name" value="HD_domain"/>
</dbReference>
<dbReference type="Gene3D" id="1.10.3090.10">
    <property type="entry name" value="cca-adding enzyme, domain 2"/>
    <property type="match status" value="1"/>
</dbReference>
<dbReference type="SMART" id="SM00471">
    <property type="entry name" value="HDc"/>
    <property type="match status" value="1"/>
</dbReference>
<dbReference type="GO" id="GO:0000166">
    <property type="term" value="F:nucleotide binding"/>
    <property type="evidence" value="ECO:0007669"/>
    <property type="project" value="UniProtKB-KW"/>
</dbReference>
<dbReference type="Pfam" id="PF01966">
    <property type="entry name" value="HD"/>
    <property type="match status" value="1"/>
</dbReference>
<sequence>MSAASSLLDLLTPDPARVPWDELQVFDWVRALEGCPQDPVHHAEGNVWIHTRMVLETLLGLPEWRALPPEEQRVVYLACLLHDVAKPATTREEDGRITAKGHSRAGELLARRLLWELGAPFALREHVCALVRYHQIPFYLIERGDAQRVAAEISLQARCDLLALVAEADIRGRVCADMGRVVDNIELFREFCREEGCYQGPRAFASDHTQFVYFRSDPAGGRHPDVEVYDDTRAEVVVMSGLPGAGKDTYVRSHFADWPVVSLDALRSELEIDPTDTQGQVVQAARERAKEHLRRGERFVWNATNLSRQRRGPVLQMAADYGARIRVIYVEVPRAVLFAQNRAREAAVPEAAIRRMIERWEIPGKTEAHEVVLAVRGEG</sequence>
<reference evidence="3 4" key="1">
    <citation type="submission" date="2014-02" db="EMBL/GenBank/DDBJ databases">
        <title>The small core and large imbalanced accessory genome model reveals a collaborative survival strategy of Sorangium cellulosum strains in nature.</title>
        <authorList>
            <person name="Han K."/>
            <person name="Peng R."/>
            <person name="Blom J."/>
            <person name="Li Y.-Z."/>
        </authorList>
    </citation>
    <scope>NUCLEOTIDE SEQUENCE [LARGE SCALE GENOMIC DNA]</scope>
    <source>
        <strain evidence="3 4">So0007-03</strain>
    </source>
</reference>
<keyword evidence="1" id="KW-0547">Nucleotide-binding</keyword>
<dbReference type="InterPro" id="IPR003607">
    <property type="entry name" value="HD/PDEase_dom"/>
</dbReference>
<gene>
    <name evidence="3" type="ORF">BE21_12185</name>
</gene>
<comment type="caution">
    <text evidence="3">The sequence shown here is derived from an EMBL/GenBank/DDBJ whole genome shotgun (WGS) entry which is preliminary data.</text>
</comment>
<dbReference type="AlphaFoldDB" id="A0A150U0K2"/>
<accession>A0A150U0K2</accession>
<dbReference type="Pfam" id="PF13671">
    <property type="entry name" value="AAA_33"/>
    <property type="match status" value="1"/>
</dbReference>
<dbReference type="InterPro" id="IPR027417">
    <property type="entry name" value="P-loop_NTPase"/>
</dbReference>
<dbReference type="SUPFAM" id="SSF109604">
    <property type="entry name" value="HD-domain/PDEase-like"/>
    <property type="match status" value="1"/>
</dbReference>
<dbReference type="CDD" id="cd00077">
    <property type="entry name" value="HDc"/>
    <property type="match status" value="1"/>
</dbReference>
<dbReference type="SUPFAM" id="SSF52540">
    <property type="entry name" value="P-loop containing nucleoside triphosphate hydrolases"/>
    <property type="match status" value="1"/>
</dbReference>
<organism evidence="3 4">
    <name type="scientific">Sorangium cellulosum</name>
    <name type="common">Polyangium cellulosum</name>
    <dbReference type="NCBI Taxonomy" id="56"/>
    <lineage>
        <taxon>Bacteria</taxon>
        <taxon>Pseudomonadati</taxon>
        <taxon>Myxococcota</taxon>
        <taxon>Polyangia</taxon>
        <taxon>Polyangiales</taxon>
        <taxon>Polyangiaceae</taxon>
        <taxon>Sorangium</taxon>
    </lineage>
</organism>
<evidence type="ECO:0000256" key="1">
    <source>
        <dbReference type="ARBA" id="ARBA00022741"/>
    </source>
</evidence>